<dbReference type="PROSITE" id="PS01081">
    <property type="entry name" value="HTH_TETR_1"/>
    <property type="match status" value="1"/>
</dbReference>
<dbReference type="InterPro" id="IPR023772">
    <property type="entry name" value="DNA-bd_HTH_TetR-type_CS"/>
</dbReference>
<dbReference type="PROSITE" id="PS50977">
    <property type="entry name" value="HTH_TETR_2"/>
    <property type="match status" value="1"/>
</dbReference>
<proteinExistence type="predicted"/>
<dbReference type="SUPFAM" id="SSF46689">
    <property type="entry name" value="Homeodomain-like"/>
    <property type="match status" value="1"/>
</dbReference>
<evidence type="ECO:0000313" key="7">
    <source>
        <dbReference type="EMBL" id="GAA2420650.1"/>
    </source>
</evidence>
<dbReference type="EMBL" id="BAAARW010000012">
    <property type="protein sequence ID" value="GAA2420650.1"/>
    <property type="molecule type" value="Genomic_DNA"/>
</dbReference>
<feature type="region of interest" description="Disordered" evidence="5">
    <location>
        <begin position="220"/>
        <end position="257"/>
    </location>
</feature>
<dbReference type="Gene3D" id="1.10.10.60">
    <property type="entry name" value="Homeodomain-like"/>
    <property type="match status" value="1"/>
</dbReference>
<dbReference type="InterPro" id="IPR036271">
    <property type="entry name" value="Tet_transcr_reg_TetR-rel_C_sf"/>
</dbReference>
<keyword evidence="2 4" id="KW-0238">DNA-binding</keyword>
<dbReference type="SUPFAM" id="SSF48498">
    <property type="entry name" value="Tetracyclin repressor-like, C-terminal domain"/>
    <property type="match status" value="1"/>
</dbReference>
<organism evidence="7 8">
    <name type="scientific">Actinomadura vinacea</name>
    <dbReference type="NCBI Taxonomy" id="115336"/>
    <lineage>
        <taxon>Bacteria</taxon>
        <taxon>Bacillati</taxon>
        <taxon>Actinomycetota</taxon>
        <taxon>Actinomycetes</taxon>
        <taxon>Streptosporangiales</taxon>
        <taxon>Thermomonosporaceae</taxon>
        <taxon>Actinomadura</taxon>
    </lineage>
</organism>
<keyword evidence="8" id="KW-1185">Reference proteome</keyword>
<dbReference type="InterPro" id="IPR001647">
    <property type="entry name" value="HTH_TetR"/>
</dbReference>
<dbReference type="Pfam" id="PF02909">
    <property type="entry name" value="TetR_C_1"/>
    <property type="match status" value="1"/>
</dbReference>
<accession>A0ABP5W978</accession>
<gene>
    <name evidence="7" type="ORF">GCM10010191_34920</name>
</gene>
<evidence type="ECO:0000256" key="3">
    <source>
        <dbReference type="ARBA" id="ARBA00023163"/>
    </source>
</evidence>
<evidence type="ECO:0000256" key="1">
    <source>
        <dbReference type="ARBA" id="ARBA00023015"/>
    </source>
</evidence>
<reference evidence="8" key="1">
    <citation type="journal article" date="2019" name="Int. J. Syst. Evol. Microbiol.">
        <title>The Global Catalogue of Microorganisms (GCM) 10K type strain sequencing project: providing services to taxonomists for standard genome sequencing and annotation.</title>
        <authorList>
            <consortium name="The Broad Institute Genomics Platform"/>
            <consortium name="The Broad Institute Genome Sequencing Center for Infectious Disease"/>
            <person name="Wu L."/>
            <person name="Ma J."/>
        </authorList>
    </citation>
    <scope>NUCLEOTIDE SEQUENCE [LARGE SCALE GENOMIC DNA]</scope>
    <source>
        <strain evidence="8">JCM 3325</strain>
    </source>
</reference>
<dbReference type="RefSeq" id="WP_344590028.1">
    <property type="nucleotide sequence ID" value="NZ_BAAARW010000012.1"/>
</dbReference>
<evidence type="ECO:0000259" key="6">
    <source>
        <dbReference type="PROSITE" id="PS50977"/>
    </source>
</evidence>
<evidence type="ECO:0000256" key="2">
    <source>
        <dbReference type="ARBA" id="ARBA00023125"/>
    </source>
</evidence>
<dbReference type="InterPro" id="IPR009057">
    <property type="entry name" value="Homeodomain-like_sf"/>
</dbReference>
<name>A0ABP5W978_9ACTN</name>
<evidence type="ECO:0000256" key="4">
    <source>
        <dbReference type="PROSITE-ProRule" id="PRU00335"/>
    </source>
</evidence>
<feature type="domain" description="HTH tetR-type" evidence="6">
    <location>
        <begin position="5"/>
        <end position="65"/>
    </location>
</feature>
<dbReference type="Gene3D" id="1.10.357.10">
    <property type="entry name" value="Tetracycline Repressor, domain 2"/>
    <property type="match status" value="1"/>
</dbReference>
<dbReference type="Pfam" id="PF00440">
    <property type="entry name" value="TetR_N"/>
    <property type="match status" value="1"/>
</dbReference>
<feature type="DNA-binding region" description="H-T-H motif" evidence="4">
    <location>
        <begin position="28"/>
        <end position="47"/>
    </location>
</feature>
<evidence type="ECO:0000313" key="8">
    <source>
        <dbReference type="Proteomes" id="UP001501231"/>
    </source>
</evidence>
<keyword evidence="3" id="KW-0804">Transcription</keyword>
<dbReference type="InterPro" id="IPR004111">
    <property type="entry name" value="Repressor_TetR_C"/>
</dbReference>
<sequence length="257" mass="27626">MPRDTLTRDQIVRAAIDLLDAEGLEGLSMRALGRRLGSAATAVYWHVGSKDNLIALAADRVWNEIALPDLSVVDWRTAATRMAADLHTMLTRHPWLVEAFGSFLLPSLGKARRDDHTLAIYEAAGFTGARADQAAAAVFTYVLGNALGPAAAASLTRRLNRNGGNADELMRDHMAKASEIAAQFPRLQSRLDTAADRDIDYAAAPDDSFDFGLQALLDGLEAKLPPGERRRSQNPGGSDAPLTRERPTPTPGSDAVS</sequence>
<comment type="caution">
    <text evidence="7">The sequence shown here is derived from an EMBL/GenBank/DDBJ whole genome shotgun (WGS) entry which is preliminary data.</text>
</comment>
<dbReference type="PRINTS" id="PR00455">
    <property type="entry name" value="HTHTETR"/>
</dbReference>
<keyword evidence="1" id="KW-0805">Transcription regulation</keyword>
<protein>
    <submittedName>
        <fullName evidence="7">TetR/AcrR family transcriptional regulator C-terminal domain-containing protein</fullName>
    </submittedName>
</protein>
<dbReference type="Proteomes" id="UP001501231">
    <property type="component" value="Unassembled WGS sequence"/>
</dbReference>
<evidence type="ECO:0000256" key="5">
    <source>
        <dbReference type="SAM" id="MobiDB-lite"/>
    </source>
</evidence>